<keyword evidence="2" id="KW-1185">Reference proteome</keyword>
<gene>
    <name evidence="1" type="ORF">Vadar_028854</name>
</gene>
<proteinExistence type="predicted"/>
<comment type="caution">
    <text evidence="1">The sequence shown here is derived from an EMBL/GenBank/DDBJ whole genome shotgun (WGS) entry which is preliminary data.</text>
</comment>
<evidence type="ECO:0000313" key="2">
    <source>
        <dbReference type="Proteomes" id="UP000828048"/>
    </source>
</evidence>
<reference evidence="1 2" key="1">
    <citation type="journal article" date="2021" name="Hortic Res">
        <title>High-quality reference genome and annotation aids understanding of berry development for evergreen blueberry (Vaccinium darrowii).</title>
        <authorList>
            <person name="Yu J."/>
            <person name="Hulse-Kemp A.M."/>
            <person name="Babiker E."/>
            <person name="Staton M."/>
        </authorList>
    </citation>
    <scope>NUCLEOTIDE SEQUENCE [LARGE SCALE GENOMIC DNA]</scope>
    <source>
        <strain evidence="2">cv. NJ 8807/NJ 8810</strain>
        <tissue evidence="1">Young leaf</tissue>
    </source>
</reference>
<protein>
    <submittedName>
        <fullName evidence="1">Uncharacterized protein</fullName>
    </submittedName>
</protein>
<name>A0ACB7Z054_9ERIC</name>
<evidence type="ECO:0000313" key="1">
    <source>
        <dbReference type="EMBL" id="KAH7858862.1"/>
    </source>
</evidence>
<dbReference type="Proteomes" id="UP000828048">
    <property type="component" value="Chromosome 3"/>
</dbReference>
<organism evidence="1 2">
    <name type="scientific">Vaccinium darrowii</name>
    <dbReference type="NCBI Taxonomy" id="229202"/>
    <lineage>
        <taxon>Eukaryota</taxon>
        <taxon>Viridiplantae</taxon>
        <taxon>Streptophyta</taxon>
        <taxon>Embryophyta</taxon>
        <taxon>Tracheophyta</taxon>
        <taxon>Spermatophyta</taxon>
        <taxon>Magnoliopsida</taxon>
        <taxon>eudicotyledons</taxon>
        <taxon>Gunneridae</taxon>
        <taxon>Pentapetalae</taxon>
        <taxon>asterids</taxon>
        <taxon>Ericales</taxon>
        <taxon>Ericaceae</taxon>
        <taxon>Vaccinioideae</taxon>
        <taxon>Vaccinieae</taxon>
        <taxon>Vaccinium</taxon>
    </lineage>
</organism>
<sequence>MVFIAIISLQTNKPALWTEAWTSWFMEFGGPIQQQPVEDLAFAVARFIREAFGRNNFGRTTGGPLHHYHIQTFARVGFNDIYYDLQAWSISILPDCKNVIFNTAKVGVQTSKTEMLPTNTKLLSWETFNEDLSSAYEDTEITTL</sequence>
<accession>A0ACB7Z054</accession>
<dbReference type="EMBL" id="CM037153">
    <property type="protein sequence ID" value="KAH7858862.1"/>
    <property type="molecule type" value="Genomic_DNA"/>
</dbReference>